<comment type="catalytic activity">
    <reaction evidence="7">
        <text>[thioredoxin]-dithiol + NADP(+) = [thioredoxin]-disulfide + NADPH + H(+)</text>
        <dbReference type="Rhea" id="RHEA:20345"/>
        <dbReference type="Rhea" id="RHEA-COMP:10698"/>
        <dbReference type="Rhea" id="RHEA-COMP:10700"/>
        <dbReference type="ChEBI" id="CHEBI:15378"/>
        <dbReference type="ChEBI" id="CHEBI:29950"/>
        <dbReference type="ChEBI" id="CHEBI:50058"/>
        <dbReference type="ChEBI" id="CHEBI:57783"/>
        <dbReference type="ChEBI" id="CHEBI:58349"/>
        <dbReference type="EC" id="1.8.1.9"/>
    </reaction>
</comment>
<comment type="similarity">
    <text evidence="1 7">Belongs to the class-II pyridine nucleotide-disulfide oxidoreductase family.</text>
</comment>
<dbReference type="OrthoDB" id="9806179at2"/>
<comment type="subunit">
    <text evidence="7">Homodimer.</text>
</comment>
<dbReference type="PRINTS" id="PR00368">
    <property type="entry name" value="FADPNR"/>
</dbReference>
<dbReference type="InterPro" id="IPR013766">
    <property type="entry name" value="Thioredoxin_domain"/>
</dbReference>
<keyword evidence="12" id="KW-1185">Reference proteome</keyword>
<keyword evidence="8" id="KW-0521">NADP</keyword>
<reference evidence="11 12" key="2">
    <citation type="journal article" date="2011" name="J. Bacteriol.">
        <title>Complete genome sequence of the anaerobic, halophilic alkalithermophile Natranaerobius thermophilus JW/NM-WN-LF.</title>
        <authorList>
            <person name="Zhao B."/>
            <person name="Mesbah N.M."/>
            <person name="Dalin E."/>
            <person name="Goodwin L."/>
            <person name="Nolan M."/>
            <person name="Pitluck S."/>
            <person name="Chertkov O."/>
            <person name="Brettin T.S."/>
            <person name="Han J."/>
            <person name="Larimer F.W."/>
            <person name="Land M.L."/>
            <person name="Hauser L."/>
            <person name="Kyrpides N."/>
            <person name="Wiegel J."/>
        </authorList>
    </citation>
    <scope>NUCLEOTIDE SEQUENCE [LARGE SCALE GENOMIC DNA]</scope>
    <source>
        <strain evidence="12">ATCC BAA-1301 / DSM 18059 / JW/NM-WN-LF</strain>
    </source>
</reference>
<keyword evidence="5" id="KW-1015">Disulfide bond</keyword>
<dbReference type="SUPFAM" id="SSF52833">
    <property type="entry name" value="Thioredoxin-like"/>
    <property type="match status" value="1"/>
</dbReference>
<dbReference type="EMBL" id="CP001034">
    <property type="protein sequence ID" value="ACB84066.1"/>
    <property type="molecule type" value="Genomic_DNA"/>
</dbReference>
<accession>B2A5X3</accession>
<dbReference type="AlphaFoldDB" id="B2A5X3"/>
<evidence type="ECO:0000313" key="12">
    <source>
        <dbReference type="Proteomes" id="UP000001683"/>
    </source>
</evidence>
<dbReference type="InterPro" id="IPR023753">
    <property type="entry name" value="FAD/NAD-binding_dom"/>
</dbReference>
<dbReference type="PRINTS" id="PR00469">
    <property type="entry name" value="PNDRDTASEII"/>
</dbReference>
<dbReference type="KEGG" id="nth:Nther_0470"/>
<reference evidence="11 12" key="1">
    <citation type="submission" date="2008-04" db="EMBL/GenBank/DDBJ databases">
        <title>Complete sequence of chromosome of Natranaerobius thermophilus JW/NM-WN-LF.</title>
        <authorList>
            <consortium name="US DOE Joint Genome Institute"/>
            <person name="Copeland A."/>
            <person name="Lucas S."/>
            <person name="Lapidus A."/>
            <person name="Glavina del Rio T."/>
            <person name="Dalin E."/>
            <person name="Tice H."/>
            <person name="Bruce D."/>
            <person name="Goodwin L."/>
            <person name="Pitluck S."/>
            <person name="Chertkov O."/>
            <person name="Brettin T."/>
            <person name="Detter J.C."/>
            <person name="Han C."/>
            <person name="Kuske C.R."/>
            <person name="Schmutz J."/>
            <person name="Larimer F."/>
            <person name="Land M."/>
            <person name="Hauser L."/>
            <person name="Kyrpides N."/>
            <person name="Lykidis A."/>
            <person name="Mesbah N.M."/>
            <person name="Wiegel J."/>
        </authorList>
    </citation>
    <scope>NUCLEOTIDE SEQUENCE [LARGE SCALE GENOMIC DNA]</scope>
    <source>
        <strain evidence="12">ATCC BAA-1301 / DSM 18059 / JW/NM-WN-LF</strain>
    </source>
</reference>
<evidence type="ECO:0000256" key="6">
    <source>
        <dbReference type="ARBA" id="ARBA00023284"/>
    </source>
</evidence>
<dbReference type="InterPro" id="IPR050097">
    <property type="entry name" value="Ferredoxin-NADP_redctase_2"/>
</dbReference>
<sequence>MSDVFDVLIIGGGPAGLTAGIYASRSKLKTAILEKKRKPGGQMSTTWELENYPGFKEATGPDIAKSLSEHAEKFGCEFLKGEVKEIDLHSNPKVVTSKKGEEYHAKSVIMATGAEPRTLGLPGEHEFRGLGVGYCATCDADFYTDQEVIVIGSGDAAVEEAIYLTRFAKKVTIVVVHEEGKMDATKVIQERAFENPKIDYIWNSVVEEIKGDELVDRVVVKNIKTGETSEVKTDGVFIFVGTIPKTEFIEGQVELTEQGYVKVNDQMETSVPGVYSAGDVNDKFLRQVVTACADGAIAATACERFLEERQDIEEKIEEPSQEKSVIVVFWSPTVKESMEAISQLEEVVGNDNQVKIVNIDTYKSTGIADNYQINEIPSIIAVRNKKVVASLTGKEVNKEKLADFYQDLV</sequence>
<dbReference type="eggNOG" id="COG0492">
    <property type="taxonomic scope" value="Bacteria"/>
</dbReference>
<evidence type="ECO:0000259" key="9">
    <source>
        <dbReference type="Pfam" id="PF00085"/>
    </source>
</evidence>
<dbReference type="PROSITE" id="PS00573">
    <property type="entry name" value="PYRIDINE_REDOX_2"/>
    <property type="match status" value="1"/>
</dbReference>
<evidence type="ECO:0000256" key="5">
    <source>
        <dbReference type="ARBA" id="ARBA00023157"/>
    </source>
</evidence>
<keyword evidence="2 7" id="KW-0285">Flavoprotein</keyword>
<comment type="cofactor">
    <cofactor evidence="8">
        <name>FAD</name>
        <dbReference type="ChEBI" id="CHEBI:57692"/>
    </cofactor>
    <text evidence="8">Binds 1 FAD per subunit.</text>
</comment>
<evidence type="ECO:0000259" key="10">
    <source>
        <dbReference type="Pfam" id="PF07992"/>
    </source>
</evidence>
<keyword evidence="6 7" id="KW-0676">Redox-active center</keyword>
<dbReference type="Proteomes" id="UP000001683">
    <property type="component" value="Chromosome"/>
</dbReference>
<evidence type="ECO:0000256" key="4">
    <source>
        <dbReference type="ARBA" id="ARBA00023002"/>
    </source>
</evidence>
<organism evidence="11 12">
    <name type="scientific">Natranaerobius thermophilus (strain ATCC BAA-1301 / DSM 18059 / JW/NM-WN-LF)</name>
    <dbReference type="NCBI Taxonomy" id="457570"/>
    <lineage>
        <taxon>Bacteria</taxon>
        <taxon>Bacillati</taxon>
        <taxon>Bacillota</taxon>
        <taxon>Clostridia</taxon>
        <taxon>Natranaerobiales</taxon>
        <taxon>Natranaerobiaceae</taxon>
        <taxon>Natranaerobius</taxon>
    </lineage>
</organism>
<name>B2A5X3_NATTJ</name>
<dbReference type="SUPFAM" id="SSF51905">
    <property type="entry name" value="FAD/NAD(P)-binding domain"/>
    <property type="match status" value="1"/>
</dbReference>
<dbReference type="InParanoid" id="B2A5X3"/>
<dbReference type="GO" id="GO:0004791">
    <property type="term" value="F:thioredoxin-disulfide reductase (NADPH) activity"/>
    <property type="evidence" value="ECO:0007669"/>
    <property type="project" value="UniProtKB-UniRule"/>
</dbReference>
<dbReference type="HOGENOM" id="CLU_031864_5_3_9"/>
<feature type="domain" description="Thioredoxin" evidence="9">
    <location>
        <begin position="313"/>
        <end position="405"/>
    </location>
</feature>
<dbReference type="InterPro" id="IPR036188">
    <property type="entry name" value="FAD/NAD-bd_sf"/>
</dbReference>
<evidence type="ECO:0000256" key="8">
    <source>
        <dbReference type="RuleBase" id="RU003881"/>
    </source>
</evidence>
<evidence type="ECO:0000256" key="2">
    <source>
        <dbReference type="ARBA" id="ARBA00022630"/>
    </source>
</evidence>
<dbReference type="InterPro" id="IPR005982">
    <property type="entry name" value="Thioredox_Rdtase"/>
</dbReference>
<dbReference type="GO" id="GO:0019430">
    <property type="term" value="P:removal of superoxide radicals"/>
    <property type="evidence" value="ECO:0007669"/>
    <property type="project" value="UniProtKB-UniRule"/>
</dbReference>
<dbReference type="Pfam" id="PF07992">
    <property type="entry name" value="Pyr_redox_2"/>
    <property type="match status" value="1"/>
</dbReference>
<gene>
    <name evidence="11" type="ordered locus">Nther_0470</name>
</gene>
<dbReference type="CDD" id="cd02947">
    <property type="entry name" value="TRX_family"/>
    <property type="match status" value="1"/>
</dbReference>
<protein>
    <recommendedName>
        <fullName evidence="7">Thioredoxin reductase</fullName>
        <ecNumber evidence="7">1.8.1.9</ecNumber>
    </recommendedName>
</protein>
<dbReference type="Pfam" id="PF00085">
    <property type="entry name" value="Thioredoxin"/>
    <property type="match status" value="1"/>
</dbReference>
<dbReference type="NCBIfam" id="TIGR01292">
    <property type="entry name" value="TRX_reduct"/>
    <property type="match status" value="1"/>
</dbReference>
<dbReference type="FunCoup" id="B2A5X3">
    <property type="interactions" value="252"/>
</dbReference>
<dbReference type="GO" id="GO:0005737">
    <property type="term" value="C:cytoplasm"/>
    <property type="evidence" value="ECO:0007669"/>
    <property type="project" value="InterPro"/>
</dbReference>
<evidence type="ECO:0000256" key="7">
    <source>
        <dbReference type="RuleBase" id="RU003880"/>
    </source>
</evidence>
<dbReference type="STRING" id="457570.Nther_0470"/>
<evidence type="ECO:0000313" key="11">
    <source>
        <dbReference type="EMBL" id="ACB84066.1"/>
    </source>
</evidence>
<proteinExistence type="inferred from homology"/>
<dbReference type="RefSeq" id="WP_012446953.1">
    <property type="nucleotide sequence ID" value="NC_010718.1"/>
</dbReference>
<dbReference type="Gene3D" id="3.40.30.10">
    <property type="entry name" value="Glutaredoxin"/>
    <property type="match status" value="1"/>
</dbReference>
<dbReference type="Gene3D" id="3.50.50.60">
    <property type="entry name" value="FAD/NAD(P)-binding domain"/>
    <property type="match status" value="2"/>
</dbReference>
<dbReference type="PANTHER" id="PTHR48105">
    <property type="entry name" value="THIOREDOXIN REDUCTASE 1-RELATED-RELATED"/>
    <property type="match status" value="1"/>
</dbReference>
<keyword evidence="4 7" id="KW-0560">Oxidoreductase</keyword>
<dbReference type="InterPro" id="IPR036249">
    <property type="entry name" value="Thioredoxin-like_sf"/>
</dbReference>
<feature type="domain" description="FAD/NAD(P)-binding" evidence="10">
    <location>
        <begin position="5"/>
        <end position="295"/>
    </location>
</feature>
<dbReference type="InterPro" id="IPR008255">
    <property type="entry name" value="Pyr_nucl-diS_OxRdtase_2_AS"/>
</dbReference>
<evidence type="ECO:0000256" key="1">
    <source>
        <dbReference type="ARBA" id="ARBA00009333"/>
    </source>
</evidence>
<evidence type="ECO:0000256" key="3">
    <source>
        <dbReference type="ARBA" id="ARBA00022827"/>
    </source>
</evidence>
<keyword evidence="3 7" id="KW-0274">FAD</keyword>
<dbReference type="EC" id="1.8.1.9" evidence="7"/>